<accession>A0A5B7WW39</accession>
<dbReference type="KEGG" id="gcr:GcLGCM259_2629"/>
<dbReference type="RefSeq" id="WP_138926924.1">
    <property type="nucleotide sequence ID" value="NZ_CP034412.1"/>
</dbReference>
<organism evidence="1 2">
    <name type="scientific">Glutamicibacter creatinolyticus</name>
    <dbReference type="NCBI Taxonomy" id="162496"/>
    <lineage>
        <taxon>Bacteria</taxon>
        <taxon>Bacillati</taxon>
        <taxon>Actinomycetota</taxon>
        <taxon>Actinomycetes</taxon>
        <taxon>Micrococcales</taxon>
        <taxon>Micrococcaceae</taxon>
        <taxon>Glutamicibacter</taxon>
    </lineage>
</organism>
<proteinExistence type="predicted"/>
<evidence type="ECO:0000313" key="2">
    <source>
        <dbReference type="Proteomes" id="UP000307000"/>
    </source>
</evidence>
<evidence type="ECO:0000313" key="1">
    <source>
        <dbReference type="EMBL" id="QCY48336.1"/>
    </source>
</evidence>
<protein>
    <submittedName>
        <fullName evidence="1">Uncharacterized protein</fullName>
    </submittedName>
</protein>
<dbReference type="AlphaFoldDB" id="A0A5B7WW39"/>
<dbReference type="Proteomes" id="UP000307000">
    <property type="component" value="Chromosome"/>
</dbReference>
<gene>
    <name evidence="1" type="ORF">GcLGCM259_2629</name>
</gene>
<reference evidence="1 2" key="1">
    <citation type="submission" date="2018-12" db="EMBL/GenBank/DDBJ databases">
        <title>Complete Genome Sequence of Glutamicibacter creatinolyticus strain LGCM259,isolated from an abscess of a 12-year-old mare in Italy.</title>
        <authorList>
            <person name="Santos R.G."/>
            <person name="Silva A.L."/>
            <person name="Seyffert N."/>
            <person name="Castro T.L.P."/>
            <person name="Attili A.R."/>
            <person name="Rifici C."/>
            <person name="Mazzullo G."/>
            <person name="Brenig B."/>
            <person name="Venanzi F."/>
            <person name="Azevedo V."/>
        </authorList>
    </citation>
    <scope>NUCLEOTIDE SEQUENCE [LARGE SCALE GENOMIC DNA]</scope>
    <source>
        <strain evidence="1 2">LGCM 259</strain>
    </source>
</reference>
<keyword evidence="2" id="KW-1185">Reference proteome</keyword>
<sequence length="90" mass="10091">MRKSQVVLRFDDDQVEELRNALCLYREHVLEQLQDAYQFEGAGNSSYWSSKLSTIQCLVESVNSSGSQLATSLVDGGKIPSFTDFYEACS</sequence>
<dbReference type="EMBL" id="CP034412">
    <property type="protein sequence ID" value="QCY48336.1"/>
    <property type="molecule type" value="Genomic_DNA"/>
</dbReference>
<name>A0A5B7WW39_9MICC</name>